<dbReference type="PANTHER" id="PTHR11066:SF35">
    <property type="entry name" value="ACYL-COA THIOESTERASE II"/>
    <property type="match status" value="1"/>
</dbReference>
<dbReference type="PANTHER" id="PTHR11066">
    <property type="entry name" value="ACYL-COA THIOESTERASE"/>
    <property type="match status" value="1"/>
</dbReference>
<dbReference type="InterPro" id="IPR029069">
    <property type="entry name" value="HotDog_dom_sf"/>
</dbReference>
<dbReference type="RefSeq" id="XP_046076735.1">
    <property type="nucleotide sequence ID" value="XM_046219278.1"/>
</dbReference>
<accession>A0AAD4KZ71</accession>
<sequence length="258" mass="29206">MHRNYVRSNHLFSRQIEVKAPGSGKCISVTRPTRMGDLSSTVFGGNILAIAVNAAYQTISVHITYRDPLCQVKAIRNTRTFEIRHIRGVQEADDGSIILTSRAMVTYTTLPHSKLWVDISELASKPSVAYPYGLYKDAGHFTDVQSILVDINDEAGEKRERKNHQVAPQKVPIEKFRVKGLLITEAENIACATLDFSLRIFTRNVNLMNYDIMEQKTIIAENARAFSEGRVWDEDGRLLASMRQQTILRPRTSFVPRI</sequence>
<gene>
    <name evidence="3" type="ORF">BGW36DRAFT_414147</name>
</gene>
<dbReference type="InterPro" id="IPR003703">
    <property type="entry name" value="Acyl_CoA_thio"/>
</dbReference>
<name>A0AAD4KZ71_9EURO</name>
<feature type="domain" description="Acyl-CoA thioesterase-like C-terminal" evidence="2">
    <location>
        <begin position="180"/>
        <end position="247"/>
    </location>
</feature>
<dbReference type="AlphaFoldDB" id="A0AAD4KZ71"/>
<dbReference type="CDD" id="cd03444">
    <property type="entry name" value="Thioesterase_II_repeat1"/>
    <property type="match status" value="1"/>
</dbReference>
<evidence type="ECO:0000259" key="2">
    <source>
        <dbReference type="Pfam" id="PF20789"/>
    </source>
</evidence>
<comment type="caution">
    <text evidence="3">The sequence shown here is derived from an EMBL/GenBank/DDBJ whole genome shotgun (WGS) entry which is preliminary data.</text>
</comment>
<dbReference type="InterPro" id="IPR049450">
    <property type="entry name" value="ACOT8-like_C"/>
</dbReference>
<dbReference type="InterPro" id="IPR042171">
    <property type="entry name" value="Acyl-CoA_hotdog"/>
</dbReference>
<evidence type="ECO:0000256" key="1">
    <source>
        <dbReference type="ARBA" id="ARBA00006538"/>
    </source>
</evidence>
<dbReference type="SUPFAM" id="SSF54637">
    <property type="entry name" value="Thioesterase/thiol ester dehydrase-isomerase"/>
    <property type="match status" value="2"/>
</dbReference>
<evidence type="ECO:0000313" key="3">
    <source>
        <dbReference type="EMBL" id="KAH8703717.1"/>
    </source>
</evidence>
<dbReference type="GO" id="GO:0006637">
    <property type="term" value="P:acyl-CoA metabolic process"/>
    <property type="evidence" value="ECO:0007669"/>
    <property type="project" value="InterPro"/>
</dbReference>
<comment type="similarity">
    <text evidence="1">Belongs to the C/M/P thioester hydrolase family.</text>
</comment>
<evidence type="ECO:0000313" key="4">
    <source>
        <dbReference type="Proteomes" id="UP001201262"/>
    </source>
</evidence>
<dbReference type="Gene3D" id="2.40.160.210">
    <property type="entry name" value="Acyl-CoA thioesterase, double hotdog domain"/>
    <property type="match status" value="2"/>
</dbReference>
<reference evidence="3" key="1">
    <citation type="submission" date="2021-12" db="EMBL/GenBank/DDBJ databases">
        <title>Convergent genome expansion in fungi linked to evolution of root-endophyte symbiosis.</title>
        <authorList>
            <consortium name="DOE Joint Genome Institute"/>
            <person name="Ke Y.-H."/>
            <person name="Bonito G."/>
            <person name="Liao H.-L."/>
            <person name="Looney B."/>
            <person name="Rojas-Flechas A."/>
            <person name="Nash J."/>
            <person name="Hameed K."/>
            <person name="Schadt C."/>
            <person name="Martin F."/>
            <person name="Crous P.W."/>
            <person name="Miettinen O."/>
            <person name="Magnuson J.K."/>
            <person name="Labbe J."/>
            <person name="Jacobson D."/>
            <person name="Doktycz M.J."/>
            <person name="Veneault-Fourrey C."/>
            <person name="Kuo A."/>
            <person name="Mondo S."/>
            <person name="Calhoun S."/>
            <person name="Riley R."/>
            <person name="Ohm R."/>
            <person name="LaButti K."/>
            <person name="Andreopoulos B."/>
            <person name="Pangilinan J."/>
            <person name="Nolan M."/>
            <person name="Tritt A."/>
            <person name="Clum A."/>
            <person name="Lipzen A."/>
            <person name="Daum C."/>
            <person name="Barry K."/>
            <person name="Grigoriev I.V."/>
            <person name="Vilgalys R."/>
        </authorList>
    </citation>
    <scope>NUCLEOTIDE SEQUENCE</scope>
    <source>
        <strain evidence="3">PMI_201</strain>
    </source>
</reference>
<dbReference type="GO" id="GO:0005782">
    <property type="term" value="C:peroxisomal matrix"/>
    <property type="evidence" value="ECO:0007669"/>
    <property type="project" value="UniProtKB-SubCell"/>
</dbReference>
<dbReference type="EMBL" id="JAJTJA010000002">
    <property type="protein sequence ID" value="KAH8703717.1"/>
    <property type="molecule type" value="Genomic_DNA"/>
</dbReference>
<organism evidence="3 4">
    <name type="scientific">Talaromyces proteolyticus</name>
    <dbReference type="NCBI Taxonomy" id="1131652"/>
    <lineage>
        <taxon>Eukaryota</taxon>
        <taxon>Fungi</taxon>
        <taxon>Dikarya</taxon>
        <taxon>Ascomycota</taxon>
        <taxon>Pezizomycotina</taxon>
        <taxon>Eurotiomycetes</taxon>
        <taxon>Eurotiomycetidae</taxon>
        <taxon>Eurotiales</taxon>
        <taxon>Trichocomaceae</taxon>
        <taxon>Talaromyces</taxon>
        <taxon>Talaromyces sect. Bacilispori</taxon>
    </lineage>
</organism>
<dbReference type="GeneID" id="70249565"/>
<dbReference type="Proteomes" id="UP001201262">
    <property type="component" value="Unassembled WGS sequence"/>
</dbReference>
<dbReference type="Pfam" id="PF20789">
    <property type="entry name" value="4HBT_3C"/>
    <property type="match status" value="1"/>
</dbReference>
<dbReference type="GO" id="GO:0009062">
    <property type="term" value="P:fatty acid catabolic process"/>
    <property type="evidence" value="ECO:0007669"/>
    <property type="project" value="TreeGrafter"/>
</dbReference>
<keyword evidence="4" id="KW-1185">Reference proteome</keyword>
<proteinExistence type="inferred from homology"/>
<protein>
    <recommendedName>
        <fullName evidence="2">Acyl-CoA thioesterase-like C-terminal domain-containing protein</fullName>
    </recommendedName>
</protein>
<dbReference type="GO" id="GO:0047617">
    <property type="term" value="F:fatty acyl-CoA hydrolase activity"/>
    <property type="evidence" value="ECO:0007669"/>
    <property type="project" value="InterPro"/>
</dbReference>